<dbReference type="Proteomes" id="UP000266841">
    <property type="component" value="Unassembled WGS sequence"/>
</dbReference>
<evidence type="ECO:0000259" key="6">
    <source>
        <dbReference type="PROSITE" id="PS50865"/>
    </source>
</evidence>
<keyword evidence="2 5" id="KW-0863">Zinc-finger</keyword>
<sequence>MEDTTLPARRTAKNMLACYVASEIHLFPTQGTLASMMSCVPVERESGSGGACANCGKLGIDNVKLKNCTACRLVKYCSVDCQRAHRKQHKKACKQRAAELKDDQKYIQGHARPEVDFCPICTLPIPLPVHENAKWNVCCMKLICQGCNLAARKRRMVNCLYCRTPSPKNDADRLAMIQARVLKKDPEAINHLGEAYCHGEFGLLKDMRKAVELWEEAAELGSIPALDNLGVAHYHGAGVDKNVAKGAEFYEKAAMQGHVDSRYNVACIELEKMNNYRALRHFLIAAKMGHKDSLETVKRLFMGGVATKAQYAEAIQGYQKAAEEMKSHDRDEAKRIS</sequence>
<dbReference type="eggNOG" id="ENOG502SC8I">
    <property type="taxonomic scope" value="Eukaryota"/>
</dbReference>
<dbReference type="SMART" id="SM00671">
    <property type="entry name" value="SEL1"/>
    <property type="match status" value="3"/>
</dbReference>
<evidence type="ECO:0000256" key="5">
    <source>
        <dbReference type="PROSITE-ProRule" id="PRU00134"/>
    </source>
</evidence>
<organism evidence="7 8">
    <name type="scientific">Thalassiosira oceanica</name>
    <name type="common">Marine diatom</name>
    <dbReference type="NCBI Taxonomy" id="159749"/>
    <lineage>
        <taxon>Eukaryota</taxon>
        <taxon>Sar</taxon>
        <taxon>Stramenopiles</taxon>
        <taxon>Ochrophyta</taxon>
        <taxon>Bacillariophyta</taxon>
        <taxon>Coscinodiscophyceae</taxon>
        <taxon>Thalassiosirophycidae</taxon>
        <taxon>Thalassiosirales</taxon>
        <taxon>Thalassiosiraceae</taxon>
        <taxon>Thalassiosira</taxon>
    </lineage>
</organism>
<dbReference type="Gene3D" id="1.25.40.10">
    <property type="entry name" value="Tetratricopeptide repeat domain"/>
    <property type="match status" value="1"/>
</dbReference>
<name>K0TPM0_THAOC</name>
<comment type="caution">
    <text evidence="7">The sequence shown here is derived from an EMBL/GenBank/DDBJ whole genome shotgun (WGS) entry which is preliminary data.</text>
</comment>
<keyword evidence="1" id="KW-0479">Metal-binding</keyword>
<proteinExistence type="inferred from homology"/>
<dbReference type="AlphaFoldDB" id="K0TPM0"/>
<dbReference type="Pfam" id="PF01753">
    <property type="entry name" value="zf-MYND"/>
    <property type="match status" value="1"/>
</dbReference>
<dbReference type="SUPFAM" id="SSF81901">
    <property type="entry name" value="HCP-like"/>
    <property type="match status" value="1"/>
</dbReference>
<keyword evidence="8" id="KW-1185">Reference proteome</keyword>
<evidence type="ECO:0000256" key="4">
    <source>
        <dbReference type="ARBA" id="ARBA00038101"/>
    </source>
</evidence>
<dbReference type="PANTHER" id="PTHR11102:SF147">
    <property type="entry name" value="SEL1L ADAPTOR SUBUNIT OF ERAD E3 UBIQUITIN LIGASE"/>
    <property type="match status" value="1"/>
</dbReference>
<dbReference type="InterPro" id="IPR050767">
    <property type="entry name" value="Sel1_AlgK"/>
</dbReference>
<evidence type="ECO:0000256" key="1">
    <source>
        <dbReference type="ARBA" id="ARBA00022723"/>
    </source>
</evidence>
<dbReference type="PANTHER" id="PTHR11102">
    <property type="entry name" value="SEL-1-LIKE PROTEIN"/>
    <property type="match status" value="1"/>
</dbReference>
<dbReference type="GO" id="GO:0008270">
    <property type="term" value="F:zinc ion binding"/>
    <property type="evidence" value="ECO:0007669"/>
    <property type="project" value="UniProtKB-KW"/>
</dbReference>
<gene>
    <name evidence="7" type="ORF">THAOC_00064</name>
</gene>
<accession>K0TPM0</accession>
<evidence type="ECO:0000256" key="3">
    <source>
        <dbReference type="ARBA" id="ARBA00022833"/>
    </source>
</evidence>
<dbReference type="InterPro" id="IPR006597">
    <property type="entry name" value="Sel1-like"/>
</dbReference>
<feature type="domain" description="MYND-type" evidence="6">
    <location>
        <begin position="52"/>
        <end position="93"/>
    </location>
</feature>
<keyword evidence="3" id="KW-0862">Zinc</keyword>
<evidence type="ECO:0000313" key="7">
    <source>
        <dbReference type="EMBL" id="EJK78061.1"/>
    </source>
</evidence>
<dbReference type="SUPFAM" id="SSF144232">
    <property type="entry name" value="HIT/MYND zinc finger-like"/>
    <property type="match status" value="1"/>
</dbReference>
<protein>
    <recommendedName>
        <fullName evidence="6">MYND-type domain-containing protein</fullName>
    </recommendedName>
</protein>
<dbReference type="GO" id="GO:0036503">
    <property type="term" value="P:ERAD pathway"/>
    <property type="evidence" value="ECO:0007669"/>
    <property type="project" value="TreeGrafter"/>
</dbReference>
<dbReference type="InterPro" id="IPR002893">
    <property type="entry name" value="Znf_MYND"/>
</dbReference>
<dbReference type="Gene3D" id="6.10.140.2220">
    <property type="match status" value="1"/>
</dbReference>
<dbReference type="PROSITE" id="PS01360">
    <property type="entry name" value="ZF_MYND_1"/>
    <property type="match status" value="1"/>
</dbReference>
<dbReference type="OrthoDB" id="5795679at2759"/>
<dbReference type="GO" id="GO:0005789">
    <property type="term" value="C:endoplasmic reticulum membrane"/>
    <property type="evidence" value="ECO:0007669"/>
    <property type="project" value="TreeGrafter"/>
</dbReference>
<evidence type="ECO:0000256" key="2">
    <source>
        <dbReference type="ARBA" id="ARBA00022771"/>
    </source>
</evidence>
<dbReference type="InterPro" id="IPR011990">
    <property type="entry name" value="TPR-like_helical_dom_sf"/>
</dbReference>
<reference evidence="7 8" key="1">
    <citation type="journal article" date="2012" name="Genome Biol.">
        <title>Genome and low-iron response of an oceanic diatom adapted to chronic iron limitation.</title>
        <authorList>
            <person name="Lommer M."/>
            <person name="Specht M."/>
            <person name="Roy A.S."/>
            <person name="Kraemer L."/>
            <person name="Andreson R."/>
            <person name="Gutowska M.A."/>
            <person name="Wolf J."/>
            <person name="Bergner S.V."/>
            <person name="Schilhabel M.B."/>
            <person name="Klostermeier U.C."/>
            <person name="Beiko R.G."/>
            <person name="Rosenstiel P."/>
            <person name="Hippler M."/>
            <person name="Laroche J."/>
        </authorList>
    </citation>
    <scope>NUCLEOTIDE SEQUENCE [LARGE SCALE GENOMIC DNA]</scope>
    <source>
        <strain evidence="7 8">CCMP1005</strain>
    </source>
</reference>
<comment type="similarity">
    <text evidence="4">Belongs to the sel-1 family.</text>
</comment>
<dbReference type="Pfam" id="PF08238">
    <property type="entry name" value="Sel1"/>
    <property type="match status" value="3"/>
</dbReference>
<evidence type="ECO:0000313" key="8">
    <source>
        <dbReference type="Proteomes" id="UP000266841"/>
    </source>
</evidence>
<dbReference type="EMBL" id="AGNL01000073">
    <property type="protein sequence ID" value="EJK78061.1"/>
    <property type="molecule type" value="Genomic_DNA"/>
</dbReference>
<dbReference type="PROSITE" id="PS50865">
    <property type="entry name" value="ZF_MYND_2"/>
    <property type="match status" value="1"/>
</dbReference>